<evidence type="ECO:0000313" key="2">
    <source>
        <dbReference type="EMBL" id="ETB57262.1"/>
    </source>
</evidence>
<feature type="compositionally biased region" description="Polar residues" evidence="1">
    <location>
        <begin position="20"/>
        <end position="32"/>
    </location>
</feature>
<dbReference type="Proteomes" id="UP000018538">
    <property type="component" value="Unassembled WGS sequence"/>
</dbReference>
<name>V7PEU3_PLAYE</name>
<organism evidence="2 3">
    <name type="scientific">Plasmodium yoelii 17X</name>
    <dbReference type="NCBI Taxonomy" id="1323249"/>
    <lineage>
        <taxon>Eukaryota</taxon>
        <taxon>Sar</taxon>
        <taxon>Alveolata</taxon>
        <taxon>Apicomplexa</taxon>
        <taxon>Aconoidasida</taxon>
        <taxon>Haemosporida</taxon>
        <taxon>Plasmodiidae</taxon>
        <taxon>Plasmodium</taxon>
        <taxon>Plasmodium (Vinckeia)</taxon>
    </lineage>
</organism>
<evidence type="ECO:0000313" key="3">
    <source>
        <dbReference type="Proteomes" id="UP000018538"/>
    </source>
</evidence>
<feature type="region of interest" description="Disordered" evidence="1">
    <location>
        <begin position="1"/>
        <end position="80"/>
    </location>
</feature>
<accession>V7PEU3</accession>
<evidence type="ECO:0000256" key="1">
    <source>
        <dbReference type="SAM" id="MobiDB-lite"/>
    </source>
</evidence>
<sequence length="80" mass="8280">MKYIINKPETASALVPEPASQFSPSSQNSTELQKTKTEGSNNSNENTSGGNGNFSGRSSDNGSGGEIGKSPSIPDNETDT</sequence>
<reference evidence="2 3" key="1">
    <citation type="submission" date="2013-11" db="EMBL/GenBank/DDBJ databases">
        <title>The Genome Sequence of Plasmodium yoelii 17X.</title>
        <authorList>
            <consortium name="The Broad Institute Genomics Platform"/>
            <consortium name="The Broad Institute Genome Sequencing Center for Infectious Disease"/>
            <person name="Neafsey D."/>
            <person name="Adams J."/>
            <person name="Walker B."/>
            <person name="Young S.K."/>
            <person name="Zeng Q."/>
            <person name="Gargeya S."/>
            <person name="Fitzgerald M."/>
            <person name="Haas B."/>
            <person name="Abouelleil A."/>
            <person name="Alvarado L."/>
            <person name="Chapman S.B."/>
            <person name="Gainer-Dewar J."/>
            <person name="Goldberg J."/>
            <person name="Griggs A."/>
            <person name="Gujja S."/>
            <person name="Hansen M."/>
            <person name="Howarth C."/>
            <person name="Imamovic A."/>
            <person name="Ireland A."/>
            <person name="Larimer J."/>
            <person name="McCowan C."/>
            <person name="Murphy C."/>
            <person name="Pearson M."/>
            <person name="Poon T.W."/>
            <person name="Priest M."/>
            <person name="Roberts A."/>
            <person name="Saif S."/>
            <person name="Shea T."/>
            <person name="Sykes S."/>
            <person name="Wortman J."/>
            <person name="Nusbaum C."/>
            <person name="Birren B."/>
        </authorList>
    </citation>
    <scope>NUCLEOTIDE SEQUENCE [LARGE SCALE GENOMIC DNA]</scope>
    <source>
        <strain evidence="2 3">17X</strain>
    </source>
</reference>
<feature type="compositionally biased region" description="Low complexity" evidence="1">
    <location>
        <begin position="39"/>
        <end position="61"/>
    </location>
</feature>
<dbReference type="EMBL" id="KI635808">
    <property type="protein sequence ID" value="ETB57262.1"/>
    <property type="molecule type" value="Genomic_DNA"/>
</dbReference>
<dbReference type="AlphaFoldDB" id="V7PEU3"/>
<gene>
    <name evidence="2" type="ORF">YYC_05058</name>
</gene>
<keyword evidence="3" id="KW-1185">Reference proteome</keyword>
<proteinExistence type="predicted"/>
<protein>
    <submittedName>
        <fullName evidence="2">Uncharacterized protein</fullName>
    </submittedName>
</protein>